<dbReference type="EMBL" id="BLJE01000001">
    <property type="protein sequence ID" value="GFE62932.1"/>
    <property type="molecule type" value="Genomic_DNA"/>
</dbReference>
<dbReference type="GO" id="GO:0003677">
    <property type="term" value="F:DNA binding"/>
    <property type="evidence" value="ECO:0007669"/>
    <property type="project" value="InterPro"/>
</dbReference>
<gene>
    <name evidence="7" type="ORF">KIN_00060</name>
</gene>
<dbReference type="NCBIfam" id="TIGR00573">
    <property type="entry name" value="dnaq"/>
    <property type="match status" value="1"/>
</dbReference>
<comment type="caution">
    <text evidence="7">The sequence shown here is derived from an EMBL/GenBank/DDBJ whole genome shotgun (WGS) entry which is preliminary data.</text>
</comment>
<dbReference type="GO" id="GO:0045004">
    <property type="term" value="P:DNA replication proofreading"/>
    <property type="evidence" value="ECO:0007669"/>
    <property type="project" value="TreeGrafter"/>
</dbReference>
<dbReference type="InterPro" id="IPR012337">
    <property type="entry name" value="RNaseH-like_sf"/>
</dbReference>
<dbReference type="Proteomes" id="UP000436822">
    <property type="component" value="Unassembled WGS sequence"/>
</dbReference>
<dbReference type="FunFam" id="3.30.420.10:FF:000045">
    <property type="entry name" value="3'-5' exonuclease DinG"/>
    <property type="match status" value="1"/>
</dbReference>
<dbReference type="InterPro" id="IPR013520">
    <property type="entry name" value="Ribonucl_H"/>
</dbReference>
<feature type="transmembrane region" description="Helical" evidence="5">
    <location>
        <begin position="12"/>
        <end position="33"/>
    </location>
</feature>
<dbReference type="RefSeq" id="WP_159803927.1">
    <property type="nucleotide sequence ID" value="NZ_BLJE01000001.1"/>
</dbReference>
<sequence>MNGLSLRLRAFLLFCAIAIGGIGITLVALLLAYRQLGLPDVSSAFVTAFVVASFGFALLSVGIWLWVDDHCAKPLERLAADIRTRAHSGHSSDLDPSSAPHLGDIGPAAAALCTHMRAAREETGRLVTKETAQLVHEKEQLIAILSDIPIAVMMVNAAHQIVLYDGQAAEMMEREAPVRLNASVYDYFKEGPLKTAVKELRAADASRIAAVLESRSGASYSGHLRKTDYKGGYTLMLEPMSPDAERPLTYDFALLERRTSVNLEDTPLRDLSYVVFDTETTGLLPHKDEVVQIGAVRVVNGKQVVGEKFDCLVNPGVPIPRTASRVHGITDSMVATSRDIIDIGRDFHKFSTGAVMVAHNAPFDMAFLHRYSKQMGVRFDHPILDTVLLSAIVFGASARHTLDDLCARFSITIPPHLRHTAMGDAVATADVFTSMLPILEARGISTFGDVLSEMRKHQRILKDQNE</sequence>
<evidence type="ECO:0000256" key="3">
    <source>
        <dbReference type="ARBA" id="ARBA00026073"/>
    </source>
</evidence>
<dbReference type="SUPFAM" id="SSF53098">
    <property type="entry name" value="Ribonuclease H-like"/>
    <property type="match status" value="1"/>
</dbReference>
<comment type="catalytic activity">
    <reaction evidence="4">
        <text>DNA(n) + a 2'-deoxyribonucleoside 5'-triphosphate = DNA(n+1) + diphosphate</text>
        <dbReference type="Rhea" id="RHEA:22508"/>
        <dbReference type="Rhea" id="RHEA-COMP:17339"/>
        <dbReference type="Rhea" id="RHEA-COMP:17340"/>
        <dbReference type="ChEBI" id="CHEBI:33019"/>
        <dbReference type="ChEBI" id="CHEBI:61560"/>
        <dbReference type="ChEBI" id="CHEBI:173112"/>
        <dbReference type="EC" id="2.7.7.7"/>
    </reaction>
</comment>
<dbReference type="SMART" id="SM00479">
    <property type="entry name" value="EXOIII"/>
    <property type="match status" value="1"/>
</dbReference>
<evidence type="ECO:0000313" key="7">
    <source>
        <dbReference type="EMBL" id="GFE62932.1"/>
    </source>
</evidence>
<dbReference type="GO" id="GO:0005829">
    <property type="term" value="C:cytosol"/>
    <property type="evidence" value="ECO:0007669"/>
    <property type="project" value="TreeGrafter"/>
</dbReference>
<protein>
    <recommendedName>
        <fullName evidence="1">DNA-directed DNA polymerase</fullName>
        <ecNumber evidence="1">2.7.7.7</ecNumber>
    </recommendedName>
</protein>
<evidence type="ECO:0000256" key="5">
    <source>
        <dbReference type="SAM" id="Phobius"/>
    </source>
</evidence>
<keyword evidence="5" id="KW-1133">Transmembrane helix</keyword>
<evidence type="ECO:0000256" key="2">
    <source>
        <dbReference type="ARBA" id="ARBA00025483"/>
    </source>
</evidence>
<dbReference type="InterPro" id="IPR006054">
    <property type="entry name" value="DnaQ"/>
</dbReference>
<organism evidence="7 8">
    <name type="scientific">Litoreibacter roseus</name>
    <dbReference type="NCBI Taxonomy" id="2601869"/>
    <lineage>
        <taxon>Bacteria</taxon>
        <taxon>Pseudomonadati</taxon>
        <taxon>Pseudomonadota</taxon>
        <taxon>Alphaproteobacteria</taxon>
        <taxon>Rhodobacterales</taxon>
        <taxon>Roseobacteraceae</taxon>
        <taxon>Litoreibacter</taxon>
    </lineage>
</organism>
<feature type="transmembrane region" description="Helical" evidence="5">
    <location>
        <begin position="45"/>
        <end position="67"/>
    </location>
</feature>
<evidence type="ECO:0000256" key="1">
    <source>
        <dbReference type="ARBA" id="ARBA00012417"/>
    </source>
</evidence>
<proteinExistence type="predicted"/>
<name>A0A6N6JCK4_9RHOB</name>
<evidence type="ECO:0000313" key="8">
    <source>
        <dbReference type="Proteomes" id="UP000436822"/>
    </source>
</evidence>
<reference evidence="7 8" key="1">
    <citation type="submission" date="2019-12" db="EMBL/GenBank/DDBJ databases">
        <title>Litoreibacter badius sp. nov., a novel bacteriochlorophyll a-containing bacterium in the genus Litoreibacter.</title>
        <authorList>
            <person name="Kanamuro M."/>
            <person name="Takabe Y."/>
            <person name="Mori K."/>
            <person name="Takaichi S."/>
            <person name="Hanada S."/>
        </authorList>
    </citation>
    <scope>NUCLEOTIDE SEQUENCE [LARGE SCALE GENOMIC DNA]</scope>
    <source>
        <strain evidence="7 8">K6</strain>
    </source>
</reference>
<comment type="subunit">
    <text evidence="3">DNA polymerase III contains a core (composed of alpha, epsilon and theta chains) that associates with a tau subunit. This core dimerizes to form the POLIII' complex. PolIII' associates with the gamma complex (composed of gamma, delta, delta', psi and chi chains) and with the beta chain to form the complete DNA polymerase III complex.</text>
</comment>
<dbReference type="Gene3D" id="3.30.420.10">
    <property type="entry name" value="Ribonuclease H-like superfamily/Ribonuclease H"/>
    <property type="match status" value="1"/>
</dbReference>
<comment type="function">
    <text evidence="2">DNA polymerase III is a complex, multichain enzyme responsible for most of the replicative synthesis in bacteria. The epsilon subunit contain the editing function and is a proofreading 3'-5' exonuclease.</text>
</comment>
<keyword evidence="5" id="KW-0812">Transmembrane</keyword>
<evidence type="ECO:0000259" key="6">
    <source>
        <dbReference type="SMART" id="SM00479"/>
    </source>
</evidence>
<dbReference type="CDD" id="cd06127">
    <property type="entry name" value="DEDDh"/>
    <property type="match status" value="1"/>
</dbReference>
<evidence type="ECO:0000256" key="4">
    <source>
        <dbReference type="ARBA" id="ARBA00049244"/>
    </source>
</evidence>
<dbReference type="Pfam" id="PF00929">
    <property type="entry name" value="RNase_T"/>
    <property type="match status" value="1"/>
</dbReference>
<dbReference type="AlphaFoldDB" id="A0A6N6JCK4"/>
<dbReference type="PANTHER" id="PTHR30231">
    <property type="entry name" value="DNA POLYMERASE III SUBUNIT EPSILON"/>
    <property type="match status" value="1"/>
</dbReference>
<dbReference type="GO" id="GO:0008408">
    <property type="term" value="F:3'-5' exonuclease activity"/>
    <property type="evidence" value="ECO:0007669"/>
    <property type="project" value="TreeGrafter"/>
</dbReference>
<dbReference type="GO" id="GO:0003887">
    <property type="term" value="F:DNA-directed DNA polymerase activity"/>
    <property type="evidence" value="ECO:0007669"/>
    <property type="project" value="UniProtKB-EC"/>
</dbReference>
<dbReference type="EC" id="2.7.7.7" evidence="1"/>
<dbReference type="InterPro" id="IPR036397">
    <property type="entry name" value="RNaseH_sf"/>
</dbReference>
<keyword evidence="8" id="KW-1185">Reference proteome</keyword>
<keyword evidence="5" id="KW-0472">Membrane</keyword>
<accession>A0A6N6JCK4</accession>
<dbReference type="PANTHER" id="PTHR30231:SF41">
    <property type="entry name" value="DNA POLYMERASE III SUBUNIT EPSILON"/>
    <property type="match status" value="1"/>
</dbReference>
<feature type="domain" description="Exonuclease" evidence="6">
    <location>
        <begin position="272"/>
        <end position="441"/>
    </location>
</feature>
<dbReference type="OrthoDB" id="9804290at2"/>